<dbReference type="GO" id="GO:0015774">
    <property type="term" value="P:polysaccharide transport"/>
    <property type="evidence" value="ECO:0007669"/>
    <property type="project" value="UniProtKB-KW"/>
</dbReference>
<keyword evidence="4 11" id="KW-1003">Cell membrane</keyword>
<feature type="transmembrane region" description="Helical" evidence="11">
    <location>
        <begin position="189"/>
        <end position="208"/>
    </location>
</feature>
<feature type="transmembrane region" description="Helical" evidence="11">
    <location>
        <begin position="45"/>
        <end position="69"/>
    </location>
</feature>
<dbReference type="GO" id="GO:0043190">
    <property type="term" value="C:ATP-binding cassette (ABC) transporter complex"/>
    <property type="evidence" value="ECO:0007669"/>
    <property type="project" value="InterPro"/>
</dbReference>
<accession>A0A1G6KZC3</accession>
<evidence type="ECO:0000256" key="4">
    <source>
        <dbReference type="ARBA" id="ARBA00022475"/>
    </source>
</evidence>
<reference evidence="14" key="1">
    <citation type="submission" date="2016-09" db="EMBL/GenBank/DDBJ databases">
        <authorList>
            <person name="Varghese N."/>
            <person name="Submissions S."/>
        </authorList>
    </citation>
    <scope>NUCLEOTIDE SEQUENCE [LARGE SCALE GENOMIC DNA]</scope>
    <source>
        <strain evidence="14">ANC 3699</strain>
    </source>
</reference>
<keyword evidence="9" id="KW-0625">Polysaccharide transport</keyword>
<dbReference type="Pfam" id="PF01061">
    <property type="entry name" value="ABC2_membrane"/>
    <property type="match status" value="1"/>
</dbReference>
<dbReference type="PIRSF" id="PIRSF006648">
    <property type="entry name" value="DrrB"/>
    <property type="match status" value="1"/>
</dbReference>
<evidence type="ECO:0000256" key="8">
    <source>
        <dbReference type="ARBA" id="ARBA00022989"/>
    </source>
</evidence>
<dbReference type="RefSeq" id="WP_244516014.1">
    <property type="nucleotide sequence ID" value="NZ_FMYK01000004.1"/>
</dbReference>
<feature type="transmembrane region" description="Helical" evidence="11">
    <location>
        <begin position="154"/>
        <end position="182"/>
    </location>
</feature>
<evidence type="ECO:0000256" key="9">
    <source>
        <dbReference type="ARBA" id="ARBA00023047"/>
    </source>
</evidence>
<sequence length="275" mass="31716">MSDNTETQLKRLPRFKPRSGIAVMYASIRALFLRELQTRFGHYRIGYVWALVEPALNVVFMLILFGAIIKRVLPGIEYPVFLINGILPFFVFRKSAIKALGAIEANAGLLSYRNVKPIDIILARTGLEFLLYFVCYVLLTLVLVWIGFEVSLSHIPYLLFCWLAVLLFSFGLSICLMVIGSWSKEINKVITPFFILMYFMSGAIFPLHRVPEEYLVYFLWNPLAHIFELMRHSVAPTYITVKGVSMSYVWMCVVFVLFLGLALNQVFQERMLTRK</sequence>
<dbReference type="Proteomes" id="UP000242317">
    <property type="component" value="Unassembled WGS sequence"/>
</dbReference>
<dbReference type="AlphaFoldDB" id="A0A1G6KZC3"/>
<dbReference type="PANTHER" id="PTHR30413">
    <property type="entry name" value="INNER MEMBRANE TRANSPORT PERMEASE"/>
    <property type="match status" value="1"/>
</dbReference>
<dbReference type="EMBL" id="FMYK01000004">
    <property type="protein sequence ID" value="SDC36469.1"/>
    <property type="molecule type" value="Genomic_DNA"/>
</dbReference>
<keyword evidence="5" id="KW-0762">Sugar transport</keyword>
<comment type="similarity">
    <text evidence="2 11">Belongs to the ABC-2 integral membrane protein family.</text>
</comment>
<proteinExistence type="inferred from homology"/>
<name>A0A1G6KZC3_9GAMM</name>
<feature type="domain" description="ABC transmembrane type-2" evidence="12">
    <location>
        <begin position="45"/>
        <end position="269"/>
    </location>
</feature>
<evidence type="ECO:0000256" key="7">
    <source>
        <dbReference type="ARBA" id="ARBA00022903"/>
    </source>
</evidence>
<evidence type="ECO:0000256" key="2">
    <source>
        <dbReference type="ARBA" id="ARBA00007783"/>
    </source>
</evidence>
<evidence type="ECO:0000259" key="12">
    <source>
        <dbReference type="PROSITE" id="PS51012"/>
    </source>
</evidence>
<keyword evidence="8 11" id="KW-1133">Transmembrane helix</keyword>
<feature type="transmembrane region" description="Helical" evidence="11">
    <location>
        <begin position="75"/>
        <end position="92"/>
    </location>
</feature>
<evidence type="ECO:0000256" key="6">
    <source>
        <dbReference type="ARBA" id="ARBA00022692"/>
    </source>
</evidence>
<keyword evidence="7" id="KW-0972">Capsule biogenesis/degradation</keyword>
<gene>
    <name evidence="13" type="ORF">SAMN05421749_104249</name>
</gene>
<dbReference type="PANTHER" id="PTHR30413:SF10">
    <property type="entry name" value="CAPSULE POLYSACCHARIDE EXPORT INNER-MEMBRANE PROTEIN CTRC"/>
    <property type="match status" value="1"/>
</dbReference>
<organism evidence="13 14">
    <name type="scientific">Acinetobacter marinus</name>
    <dbReference type="NCBI Taxonomy" id="281375"/>
    <lineage>
        <taxon>Bacteria</taxon>
        <taxon>Pseudomonadati</taxon>
        <taxon>Pseudomonadota</taxon>
        <taxon>Gammaproteobacteria</taxon>
        <taxon>Moraxellales</taxon>
        <taxon>Moraxellaceae</taxon>
        <taxon>Acinetobacter</taxon>
    </lineage>
</organism>
<dbReference type="GO" id="GO:0015920">
    <property type="term" value="P:lipopolysaccharide transport"/>
    <property type="evidence" value="ECO:0007669"/>
    <property type="project" value="TreeGrafter"/>
</dbReference>
<dbReference type="PRINTS" id="PR00164">
    <property type="entry name" value="ABC2TRNSPORT"/>
</dbReference>
<evidence type="ECO:0000256" key="1">
    <source>
        <dbReference type="ARBA" id="ARBA00004651"/>
    </source>
</evidence>
<evidence type="ECO:0000256" key="10">
    <source>
        <dbReference type="ARBA" id="ARBA00023136"/>
    </source>
</evidence>
<keyword evidence="6 11" id="KW-0812">Transmembrane</keyword>
<evidence type="ECO:0000313" key="13">
    <source>
        <dbReference type="EMBL" id="SDC36469.1"/>
    </source>
</evidence>
<feature type="transmembrane region" description="Helical" evidence="11">
    <location>
        <begin position="248"/>
        <end position="267"/>
    </location>
</feature>
<protein>
    <recommendedName>
        <fullName evidence="11">Transport permease protein</fullName>
    </recommendedName>
</protein>
<keyword evidence="10 11" id="KW-0472">Membrane</keyword>
<evidence type="ECO:0000256" key="5">
    <source>
        <dbReference type="ARBA" id="ARBA00022597"/>
    </source>
</evidence>
<evidence type="ECO:0000256" key="3">
    <source>
        <dbReference type="ARBA" id="ARBA00022448"/>
    </source>
</evidence>
<dbReference type="PROSITE" id="PS51012">
    <property type="entry name" value="ABC_TM2"/>
    <property type="match status" value="1"/>
</dbReference>
<dbReference type="InterPro" id="IPR000412">
    <property type="entry name" value="ABC_2_transport"/>
</dbReference>
<evidence type="ECO:0000313" key="14">
    <source>
        <dbReference type="Proteomes" id="UP000242317"/>
    </source>
</evidence>
<dbReference type="InterPro" id="IPR047817">
    <property type="entry name" value="ABC2_TM_bact-type"/>
</dbReference>
<keyword evidence="14" id="KW-1185">Reference proteome</keyword>
<evidence type="ECO:0000256" key="11">
    <source>
        <dbReference type="RuleBase" id="RU361157"/>
    </source>
</evidence>
<keyword evidence="3 11" id="KW-0813">Transport</keyword>
<feature type="transmembrane region" description="Helical" evidence="11">
    <location>
        <begin position="129"/>
        <end position="148"/>
    </location>
</feature>
<comment type="subcellular location">
    <subcellularLocation>
        <location evidence="11">Cell inner membrane</location>
        <topology evidence="11">Multi-pass membrane protein</topology>
    </subcellularLocation>
    <subcellularLocation>
        <location evidence="1">Cell membrane</location>
        <topology evidence="1">Multi-pass membrane protein</topology>
    </subcellularLocation>
</comment>
<dbReference type="GO" id="GO:0140359">
    <property type="term" value="F:ABC-type transporter activity"/>
    <property type="evidence" value="ECO:0007669"/>
    <property type="project" value="InterPro"/>
</dbReference>
<dbReference type="InterPro" id="IPR013525">
    <property type="entry name" value="ABC2_TM"/>
</dbReference>